<keyword evidence="10" id="KW-1185">Reference proteome</keyword>
<proteinExistence type="inferred from homology"/>
<evidence type="ECO:0000256" key="7">
    <source>
        <dbReference type="SAM" id="SignalP"/>
    </source>
</evidence>
<evidence type="ECO:0000313" key="9">
    <source>
        <dbReference type="EMBL" id="RPB25098.1"/>
    </source>
</evidence>
<feature type="chain" id="PRO_5018283486" description="carbonic anhydrase" evidence="7">
    <location>
        <begin position="17"/>
        <end position="279"/>
    </location>
</feature>
<evidence type="ECO:0000256" key="1">
    <source>
        <dbReference type="ARBA" id="ARBA00010718"/>
    </source>
</evidence>
<feature type="signal peptide" evidence="7">
    <location>
        <begin position="1"/>
        <end position="16"/>
    </location>
</feature>
<protein>
    <recommendedName>
        <fullName evidence="2">carbonic anhydrase</fullName>
        <ecNumber evidence="2">4.2.1.1</ecNumber>
    </recommendedName>
</protein>
<dbReference type="CDD" id="cd03124">
    <property type="entry name" value="alpha_CA_prokaryotic_like"/>
    <property type="match status" value="1"/>
</dbReference>
<dbReference type="InterPro" id="IPR001148">
    <property type="entry name" value="CA_dom"/>
</dbReference>
<reference evidence="9 10" key="1">
    <citation type="journal article" date="2018" name="Nat. Ecol. Evol.">
        <title>Pezizomycetes genomes reveal the molecular basis of ectomycorrhizal truffle lifestyle.</title>
        <authorList>
            <person name="Murat C."/>
            <person name="Payen T."/>
            <person name="Noel B."/>
            <person name="Kuo A."/>
            <person name="Morin E."/>
            <person name="Chen J."/>
            <person name="Kohler A."/>
            <person name="Krizsan K."/>
            <person name="Balestrini R."/>
            <person name="Da Silva C."/>
            <person name="Montanini B."/>
            <person name="Hainaut M."/>
            <person name="Levati E."/>
            <person name="Barry K.W."/>
            <person name="Belfiori B."/>
            <person name="Cichocki N."/>
            <person name="Clum A."/>
            <person name="Dockter R.B."/>
            <person name="Fauchery L."/>
            <person name="Guy J."/>
            <person name="Iotti M."/>
            <person name="Le Tacon F."/>
            <person name="Lindquist E.A."/>
            <person name="Lipzen A."/>
            <person name="Malagnac F."/>
            <person name="Mello A."/>
            <person name="Molinier V."/>
            <person name="Miyauchi S."/>
            <person name="Poulain J."/>
            <person name="Riccioni C."/>
            <person name="Rubini A."/>
            <person name="Sitrit Y."/>
            <person name="Splivallo R."/>
            <person name="Traeger S."/>
            <person name="Wang M."/>
            <person name="Zifcakova L."/>
            <person name="Wipf D."/>
            <person name="Zambonelli A."/>
            <person name="Paolocci F."/>
            <person name="Nowrousian M."/>
            <person name="Ottonello S."/>
            <person name="Baldrian P."/>
            <person name="Spatafora J.W."/>
            <person name="Henrissat B."/>
            <person name="Nagy L.G."/>
            <person name="Aury J.M."/>
            <person name="Wincker P."/>
            <person name="Grigoriev I.V."/>
            <person name="Bonfante P."/>
            <person name="Martin F.M."/>
        </authorList>
    </citation>
    <scope>NUCLEOTIDE SEQUENCE [LARGE SCALE GENOMIC DNA]</scope>
    <source>
        <strain evidence="9 10">ATCC MYA-4762</strain>
    </source>
</reference>
<feature type="domain" description="Alpha-carbonic anhydrase" evidence="8">
    <location>
        <begin position="45"/>
        <end position="279"/>
    </location>
</feature>
<keyword evidence="4" id="KW-0862">Zinc</keyword>
<comment type="similarity">
    <text evidence="1">Belongs to the alpha-carbonic anhydrase family.</text>
</comment>
<dbReference type="STRING" id="1051890.A0A3N4LTV7"/>
<dbReference type="PANTHER" id="PTHR18952:SF265">
    <property type="entry name" value="CARBONIC ANHYDRASE"/>
    <property type="match status" value="1"/>
</dbReference>
<comment type="catalytic activity">
    <reaction evidence="6">
        <text>hydrogencarbonate + H(+) = CO2 + H2O</text>
        <dbReference type="Rhea" id="RHEA:10748"/>
        <dbReference type="ChEBI" id="CHEBI:15377"/>
        <dbReference type="ChEBI" id="CHEBI:15378"/>
        <dbReference type="ChEBI" id="CHEBI:16526"/>
        <dbReference type="ChEBI" id="CHEBI:17544"/>
        <dbReference type="EC" id="4.2.1.1"/>
    </reaction>
</comment>
<dbReference type="InParanoid" id="A0A3N4LTV7"/>
<evidence type="ECO:0000256" key="3">
    <source>
        <dbReference type="ARBA" id="ARBA00022723"/>
    </source>
</evidence>
<dbReference type="GO" id="GO:0004089">
    <property type="term" value="F:carbonate dehydratase activity"/>
    <property type="evidence" value="ECO:0007669"/>
    <property type="project" value="UniProtKB-EC"/>
</dbReference>
<organism evidence="9 10">
    <name type="scientific">Terfezia boudieri ATCC MYA-4762</name>
    <dbReference type="NCBI Taxonomy" id="1051890"/>
    <lineage>
        <taxon>Eukaryota</taxon>
        <taxon>Fungi</taxon>
        <taxon>Dikarya</taxon>
        <taxon>Ascomycota</taxon>
        <taxon>Pezizomycotina</taxon>
        <taxon>Pezizomycetes</taxon>
        <taxon>Pezizales</taxon>
        <taxon>Pezizaceae</taxon>
        <taxon>Terfezia</taxon>
    </lineage>
</organism>
<keyword evidence="7" id="KW-0732">Signal</keyword>
<evidence type="ECO:0000313" key="10">
    <source>
        <dbReference type="Proteomes" id="UP000267821"/>
    </source>
</evidence>
<dbReference type="PANTHER" id="PTHR18952">
    <property type="entry name" value="CARBONIC ANHYDRASE"/>
    <property type="match status" value="1"/>
</dbReference>
<sequence length="279" mass="31588">MFGLYALGALVSKASAASYPHDQIQKPFVKTSSGLEVTADGSGELYWDYTGGTGPLLWTKLNRKEWPLCQSGDLQSPINIDNTMKPSGFRYEWAAPLRACYNMTNTGRTIELKPTCPSIGERDVVGIMIENDWFNLDGITFHTPSEHRFLDEYYPIEAHFIMKSPKTGKITTPHTRRYAVRVVFFDVSNIHESDFWSGISPYLYSEFQRAGINNKVYNYQGSLTTPPCSQNVIWDILSVPQAVSVETYNLLKRIIKFNARYTQNTPGKVNLLSEACQKK</sequence>
<dbReference type="EC" id="4.2.1.1" evidence="2"/>
<keyword evidence="5" id="KW-0456">Lyase</keyword>
<dbReference type="Proteomes" id="UP000267821">
    <property type="component" value="Unassembled WGS sequence"/>
</dbReference>
<evidence type="ECO:0000259" key="8">
    <source>
        <dbReference type="PROSITE" id="PS51144"/>
    </source>
</evidence>
<dbReference type="SUPFAM" id="SSF51069">
    <property type="entry name" value="Carbonic anhydrase"/>
    <property type="match status" value="1"/>
</dbReference>
<dbReference type="InterPro" id="IPR041891">
    <property type="entry name" value="Alpha_CA_prokaryot-like"/>
</dbReference>
<dbReference type="InterPro" id="IPR023561">
    <property type="entry name" value="Carbonic_anhydrase_a-class"/>
</dbReference>
<evidence type="ECO:0000256" key="2">
    <source>
        <dbReference type="ARBA" id="ARBA00012925"/>
    </source>
</evidence>
<dbReference type="OrthoDB" id="429145at2759"/>
<dbReference type="InterPro" id="IPR036398">
    <property type="entry name" value="CA_dom_sf"/>
</dbReference>
<dbReference type="Pfam" id="PF00194">
    <property type="entry name" value="Carb_anhydrase"/>
    <property type="match status" value="1"/>
</dbReference>
<dbReference type="EMBL" id="ML121539">
    <property type="protein sequence ID" value="RPB25098.1"/>
    <property type="molecule type" value="Genomic_DNA"/>
</dbReference>
<evidence type="ECO:0000256" key="4">
    <source>
        <dbReference type="ARBA" id="ARBA00022833"/>
    </source>
</evidence>
<dbReference type="Gene3D" id="3.10.200.10">
    <property type="entry name" value="Alpha carbonic anhydrase"/>
    <property type="match status" value="1"/>
</dbReference>
<dbReference type="AlphaFoldDB" id="A0A3N4LTV7"/>
<gene>
    <name evidence="9" type="ORF">L211DRAFT_783921</name>
</gene>
<dbReference type="GO" id="GO:0008270">
    <property type="term" value="F:zinc ion binding"/>
    <property type="evidence" value="ECO:0007669"/>
    <property type="project" value="InterPro"/>
</dbReference>
<evidence type="ECO:0000256" key="5">
    <source>
        <dbReference type="ARBA" id="ARBA00023239"/>
    </source>
</evidence>
<name>A0A3N4LTV7_9PEZI</name>
<accession>A0A3N4LTV7</accession>
<dbReference type="PROSITE" id="PS51144">
    <property type="entry name" value="ALPHA_CA_2"/>
    <property type="match status" value="1"/>
</dbReference>
<evidence type="ECO:0000256" key="6">
    <source>
        <dbReference type="ARBA" id="ARBA00048348"/>
    </source>
</evidence>
<dbReference type="SMART" id="SM01057">
    <property type="entry name" value="Carb_anhydrase"/>
    <property type="match status" value="1"/>
</dbReference>
<keyword evidence="3" id="KW-0479">Metal-binding</keyword>